<evidence type="ECO:0000256" key="5">
    <source>
        <dbReference type="ARBA" id="ARBA00022692"/>
    </source>
</evidence>
<feature type="compositionally biased region" description="Polar residues" evidence="10">
    <location>
        <begin position="12"/>
        <end position="31"/>
    </location>
</feature>
<evidence type="ECO:0000256" key="3">
    <source>
        <dbReference type="ARBA" id="ARBA00005316"/>
    </source>
</evidence>
<keyword evidence="7 11" id="KW-1133">Transmembrane helix</keyword>
<feature type="compositionally biased region" description="Basic and acidic residues" evidence="10">
    <location>
        <begin position="32"/>
        <end position="41"/>
    </location>
</feature>
<dbReference type="InterPro" id="IPR019540">
    <property type="entry name" value="PtdIno-glycan_biosynth_class_S"/>
</dbReference>
<name>A0A9P9DG61_9PLEO</name>
<keyword evidence="14" id="KW-1185">Reference proteome</keyword>
<evidence type="ECO:0000259" key="12">
    <source>
        <dbReference type="Pfam" id="PF00144"/>
    </source>
</evidence>
<comment type="caution">
    <text evidence="13">The sequence shown here is derived from an EMBL/GenBank/DDBJ whole genome shotgun (WGS) entry which is preliminary data.</text>
</comment>
<protein>
    <submittedName>
        <fullName evidence="13">Phosphatidylinositol-glycan biosynthesis class S protein-domain-containing protein</fullName>
    </submittedName>
</protein>
<evidence type="ECO:0000256" key="4">
    <source>
        <dbReference type="ARBA" id="ARBA00022502"/>
    </source>
</evidence>
<accession>A0A9P9DG61</accession>
<evidence type="ECO:0000256" key="11">
    <source>
        <dbReference type="SAM" id="Phobius"/>
    </source>
</evidence>
<sequence>MSTPAVGADASLQPSRDNSISSPPATASQPTTEHRQPPPETKESLWLRRSVILSFWLVVVLLGLPVWWKTTAIYRADLPLQVMADWDEGKVCKPVFPLRISLEVPSQSPDAHHLLRTTQHAIDDLNDFSAHHLRLILTESPASVGSNSSQQVVSDGLGTTSHDEDTALTIRLIPVETGATPRSLLQPYAQILDVFYSPNQIPSPSSSGSPLATFIAQELHQLFSEEQALLAYLLSTTTSAHTAKTKSLSQETAAELERQYTRTLKYAPTYHFTFSLFSPTFSPSNWEIEAALKQYISPFLESFSSISNFTIDTQVQLYAGFSPSIRQPEYDEGLKAWTLRKEDLSGFINAAEWPLTPSIGTGPTVNFILYVPDQSQSPLLVQENAGNSWLIPQWGGVAILNPPFDGQSDIPATLTKEALAPAMHIFSTQIISLLGLPQTPASLPLRLSTLTRVRAASLLFSASSTLGALARLTKALPSIPIPDTVAKSVDLTTAHLQQACDHMRDGRFQGALEHARTAEAGAEKAFFERSMVGQVYFPDEHKVAVYLPLLGPVGVPLVMAGLKEVRSLIKRTCIASSVAIRKLPMPTQYSPAAGTTCRDPQEFRETYRAIISQHCYSHSSMCVSCSSRLPSPRFHCVIQRRGVGSDIQTVKSILDGATSEGPTGIPGVAFIAIDKSGKTLVEHAAGTKSINSQSPIDLDTTFWIASMTKIVTTIAVLQLVEKGTLSLDDPETVKKYAPEIGQKKVYADGVTPQEQERPVTLRQLLAHTAGFGYTFFDPRVYAFGRPAGIDEFSGDIEDIVNQPLVNQPGSVWEYGINIDWAGIILERATSTKLGAYFRTNIFDPLNLSPDSLSLFPTPTQQKNIAHIHQRSPTTGAVTERNHLYRRAFTQVTPEQQDSFFHSGGAGLFAKPREYIKILAALLNDGVSPHTGAQILKKETVDEMFTNQIPEHPNFARGGLTPPNLELANPSPEMYPQPGNPPQGWGLSWFLTIEKGATGRGANTAWWAGIANLYYWVDRERGVAGVIASQVLPFGDGKVIPTWVGVEKAVYDGLE</sequence>
<evidence type="ECO:0000313" key="14">
    <source>
        <dbReference type="Proteomes" id="UP000700596"/>
    </source>
</evidence>
<evidence type="ECO:0000256" key="7">
    <source>
        <dbReference type="ARBA" id="ARBA00022989"/>
    </source>
</evidence>
<keyword evidence="5 11" id="KW-0812">Transmembrane</keyword>
<evidence type="ECO:0000256" key="9">
    <source>
        <dbReference type="ARBA" id="ARBA00023180"/>
    </source>
</evidence>
<dbReference type="InterPro" id="IPR001466">
    <property type="entry name" value="Beta-lactam-related"/>
</dbReference>
<dbReference type="SUPFAM" id="SSF56601">
    <property type="entry name" value="beta-lactamase/transpeptidase-like"/>
    <property type="match status" value="1"/>
</dbReference>
<feature type="region of interest" description="Disordered" evidence="10">
    <location>
        <begin position="1"/>
        <end position="41"/>
    </location>
</feature>
<dbReference type="GO" id="GO:0042765">
    <property type="term" value="C:GPI-anchor transamidase complex"/>
    <property type="evidence" value="ECO:0007669"/>
    <property type="project" value="InterPro"/>
</dbReference>
<feature type="domain" description="Beta-lactamase-related" evidence="12">
    <location>
        <begin position="661"/>
        <end position="1033"/>
    </location>
</feature>
<comment type="subcellular location">
    <subcellularLocation>
        <location evidence="1">Endoplasmic reticulum membrane</location>
        <topology evidence="1">Multi-pass membrane protein</topology>
    </subcellularLocation>
</comment>
<evidence type="ECO:0000256" key="2">
    <source>
        <dbReference type="ARBA" id="ARBA00004687"/>
    </source>
</evidence>
<feature type="transmembrane region" description="Helical" evidence="11">
    <location>
        <begin position="51"/>
        <end position="68"/>
    </location>
</feature>
<dbReference type="AlphaFoldDB" id="A0A9P9DG61"/>
<comment type="similarity">
    <text evidence="3">Belongs to the PIGS family.</text>
</comment>
<reference evidence="13" key="1">
    <citation type="journal article" date="2021" name="Nat. Commun.">
        <title>Genetic determinants of endophytism in the Arabidopsis root mycobiome.</title>
        <authorList>
            <person name="Mesny F."/>
            <person name="Miyauchi S."/>
            <person name="Thiergart T."/>
            <person name="Pickel B."/>
            <person name="Atanasova L."/>
            <person name="Karlsson M."/>
            <person name="Huettel B."/>
            <person name="Barry K.W."/>
            <person name="Haridas S."/>
            <person name="Chen C."/>
            <person name="Bauer D."/>
            <person name="Andreopoulos W."/>
            <person name="Pangilinan J."/>
            <person name="LaButti K."/>
            <person name="Riley R."/>
            <person name="Lipzen A."/>
            <person name="Clum A."/>
            <person name="Drula E."/>
            <person name="Henrissat B."/>
            <person name="Kohler A."/>
            <person name="Grigoriev I.V."/>
            <person name="Martin F.M."/>
            <person name="Hacquard S."/>
        </authorList>
    </citation>
    <scope>NUCLEOTIDE SEQUENCE</scope>
    <source>
        <strain evidence="13">MPI-CAGE-CH-0243</strain>
    </source>
</reference>
<dbReference type="PANTHER" id="PTHR21072">
    <property type="entry name" value="GPI TRANSAMIDASE COMPONENT PIG-S"/>
    <property type="match status" value="1"/>
</dbReference>
<proteinExistence type="inferred from homology"/>
<dbReference type="Pfam" id="PF10510">
    <property type="entry name" value="PIG-S"/>
    <property type="match status" value="1"/>
</dbReference>
<dbReference type="Proteomes" id="UP000700596">
    <property type="component" value="Unassembled WGS sequence"/>
</dbReference>
<keyword evidence="9" id="KW-0325">Glycoprotein</keyword>
<dbReference type="Gene3D" id="3.40.710.10">
    <property type="entry name" value="DD-peptidase/beta-lactamase superfamily"/>
    <property type="match status" value="1"/>
</dbReference>
<gene>
    <name evidence="13" type="ORF">B0J11DRAFT_492100</name>
</gene>
<dbReference type="GO" id="GO:0016255">
    <property type="term" value="P:attachment of GPI anchor to protein"/>
    <property type="evidence" value="ECO:0007669"/>
    <property type="project" value="InterPro"/>
</dbReference>
<organism evidence="13 14">
    <name type="scientific">Dendryphion nanum</name>
    <dbReference type="NCBI Taxonomy" id="256645"/>
    <lineage>
        <taxon>Eukaryota</taxon>
        <taxon>Fungi</taxon>
        <taxon>Dikarya</taxon>
        <taxon>Ascomycota</taxon>
        <taxon>Pezizomycotina</taxon>
        <taxon>Dothideomycetes</taxon>
        <taxon>Pleosporomycetidae</taxon>
        <taxon>Pleosporales</taxon>
        <taxon>Torulaceae</taxon>
        <taxon>Dendryphion</taxon>
    </lineage>
</organism>
<evidence type="ECO:0000256" key="1">
    <source>
        <dbReference type="ARBA" id="ARBA00004477"/>
    </source>
</evidence>
<dbReference type="OrthoDB" id="28748at2759"/>
<evidence type="ECO:0000256" key="10">
    <source>
        <dbReference type="SAM" id="MobiDB-lite"/>
    </source>
</evidence>
<keyword evidence="6" id="KW-0256">Endoplasmic reticulum</keyword>
<dbReference type="PANTHER" id="PTHR21072:SF13">
    <property type="entry name" value="GPI TRANSAMIDASE COMPONENT PIG-S"/>
    <property type="match status" value="1"/>
</dbReference>
<evidence type="ECO:0000313" key="13">
    <source>
        <dbReference type="EMBL" id="KAH7119970.1"/>
    </source>
</evidence>
<dbReference type="InterPro" id="IPR012338">
    <property type="entry name" value="Beta-lactam/transpept-like"/>
</dbReference>
<keyword evidence="4" id="KW-0337">GPI-anchor biosynthesis</keyword>
<dbReference type="GO" id="GO:0006506">
    <property type="term" value="P:GPI anchor biosynthetic process"/>
    <property type="evidence" value="ECO:0007669"/>
    <property type="project" value="UniProtKB-KW"/>
</dbReference>
<dbReference type="EMBL" id="JAGMWT010000011">
    <property type="protein sequence ID" value="KAH7119970.1"/>
    <property type="molecule type" value="Genomic_DNA"/>
</dbReference>
<evidence type="ECO:0000256" key="6">
    <source>
        <dbReference type="ARBA" id="ARBA00022824"/>
    </source>
</evidence>
<dbReference type="Pfam" id="PF00144">
    <property type="entry name" value="Beta-lactamase"/>
    <property type="match status" value="1"/>
</dbReference>
<keyword evidence="8 11" id="KW-0472">Membrane</keyword>
<comment type="pathway">
    <text evidence="2">Glycolipid biosynthesis; glycosylphosphatidylinositol-anchor biosynthesis.</text>
</comment>
<evidence type="ECO:0000256" key="8">
    <source>
        <dbReference type="ARBA" id="ARBA00023136"/>
    </source>
</evidence>